<proteinExistence type="predicted"/>
<comment type="caution">
    <text evidence="6">The sequence shown here is derived from an EMBL/GenBank/DDBJ whole genome shotgun (WGS) entry which is preliminary data.</text>
</comment>
<evidence type="ECO:0000256" key="1">
    <source>
        <dbReference type="ARBA" id="ARBA00004141"/>
    </source>
</evidence>
<evidence type="ECO:0000256" key="4">
    <source>
        <dbReference type="ARBA" id="ARBA00023136"/>
    </source>
</evidence>
<keyword evidence="4 5" id="KW-0472">Membrane</keyword>
<evidence type="ECO:0000256" key="2">
    <source>
        <dbReference type="ARBA" id="ARBA00022692"/>
    </source>
</evidence>
<keyword evidence="2 5" id="KW-0812">Transmembrane</keyword>
<name>A0A9P4QR08_9PLEO</name>
<comment type="subcellular location">
    <subcellularLocation>
        <location evidence="1">Membrane</location>
        <topology evidence="1">Multi-pass membrane protein</topology>
    </subcellularLocation>
</comment>
<gene>
    <name evidence="6" type="ORF">EJ04DRAFT_580707</name>
</gene>
<evidence type="ECO:0000256" key="3">
    <source>
        <dbReference type="ARBA" id="ARBA00022989"/>
    </source>
</evidence>
<dbReference type="InterPro" id="IPR006603">
    <property type="entry name" value="PQ-loop_rpt"/>
</dbReference>
<feature type="transmembrane region" description="Helical" evidence="5">
    <location>
        <begin position="43"/>
        <end position="65"/>
    </location>
</feature>
<dbReference type="GO" id="GO:0016020">
    <property type="term" value="C:membrane"/>
    <property type="evidence" value="ECO:0007669"/>
    <property type="project" value="UniProtKB-SubCell"/>
</dbReference>
<dbReference type="Pfam" id="PF04193">
    <property type="entry name" value="PQ-loop"/>
    <property type="match status" value="1"/>
</dbReference>
<reference evidence="6" key="1">
    <citation type="journal article" date="2020" name="Stud. Mycol.">
        <title>101 Dothideomycetes genomes: a test case for predicting lifestyles and emergence of pathogens.</title>
        <authorList>
            <person name="Haridas S."/>
            <person name="Albert R."/>
            <person name="Binder M."/>
            <person name="Bloem J."/>
            <person name="Labutti K."/>
            <person name="Salamov A."/>
            <person name="Andreopoulos B."/>
            <person name="Baker S."/>
            <person name="Barry K."/>
            <person name="Bills G."/>
            <person name="Bluhm B."/>
            <person name="Cannon C."/>
            <person name="Castanera R."/>
            <person name="Culley D."/>
            <person name="Daum C."/>
            <person name="Ezra D."/>
            <person name="Gonzalez J."/>
            <person name="Henrissat B."/>
            <person name="Kuo A."/>
            <person name="Liang C."/>
            <person name="Lipzen A."/>
            <person name="Lutzoni F."/>
            <person name="Magnuson J."/>
            <person name="Mondo S."/>
            <person name="Nolan M."/>
            <person name="Ohm R."/>
            <person name="Pangilinan J."/>
            <person name="Park H.-J."/>
            <person name="Ramirez L."/>
            <person name="Alfaro M."/>
            <person name="Sun H."/>
            <person name="Tritt A."/>
            <person name="Yoshinaga Y."/>
            <person name="Zwiers L.-H."/>
            <person name="Turgeon B."/>
            <person name="Goodwin S."/>
            <person name="Spatafora J."/>
            <person name="Crous P."/>
            <person name="Grigoriev I."/>
        </authorList>
    </citation>
    <scope>NUCLEOTIDE SEQUENCE</scope>
    <source>
        <strain evidence="6">CBS 125425</strain>
    </source>
</reference>
<keyword evidence="7" id="KW-1185">Reference proteome</keyword>
<dbReference type="EMBL" id="ML996248">
    <property type="protein sequence ID" value="KAF2729341.1"/>
    <property type="molecule type" value="Genomic_DNA"/>
</dbReference>
<dbReference type="AlphaFoldDB" id="A0A9P4QR08"/>
<organism evidence="6 7">
    <name type="scientific">Polyplosphaeria fusca</name>
    <dbReference type="NCBI Taxonomy" id="682080"/>
    <lineage>
        <taxon>Eukaryota</taxon>
        <taxon>Fungi</taxon>
        <taxon>Dikarya</taxon>
        <taxon>Ascomycota</taxon>
        <taxon>Pezizomycotina</taxon>
        <taxon>Dothideomycetes</taxon>
        <taxon>Pleosporomycetidae</taxon>
        <taxon>Pleosporales</taxon>
        <taxon>Tetraplosphaeriaceae</taxon>
        <taxon>Polyplosphaeria</taxon>
    </lineage>
</organism>
<evidence type="ECO:0000256" key="5">
    <source>
        <dbReference type="SAM" id="Phobius"/>
    </source>
</evidence>
<evidence type="ECO:0000313" key="6">
    <source>
        <dbReference type="EMBL" id="KAF2729341.1"/>
    </source>
</evidence>
<dbReference type="Proteomes" id="UP000799444">
    <property type="component" value="Unassembled WGS sequence"/>
</dbReference>
<sequence length="137" mass="15151">MSVALGYSTCAVVASTVFIRNPAPKLQRPSTAAQSAMGILSDSTWPLFILLLLSAASLPQIIHLISKRESTGMSTYYLLFNLICATEQFTLAFFFVKNDIDSSDFFVHSLVKAGDYVNVAQNFTVLLSWLLLYVIQM</sequence>
<protein>
    <submittedName>
        <fullName evidence="6">Uncharacterized protein</fullName>
    </submittedName>
</protein>
<evidence type="ECO:0000313" key="7">
    <source>
        <dbReference type="Proteomes" id="UP000799444"/>
    </source>
</evidence>
<feature type="transmembrane region" description="Helical" evidence="5">
    <location>
        <begin position="116"/>
        <end position="135"/>
    </location>
</feature>
<feature type="transmembrane region" description="Helical" evidence="5">
    <location>
        <begin position="77"/>
        <end position="96"/>
    </location>
</feature>
<accession>A0A9P4QR08</accession>
<keyword evidence="3 5" id="KW-1133">Transmembrane helix</keyword>
<dbReference type="OrthoDB" id="5139341at2759"/>